<feature type="compositionally biased region" description="Polar residues" evidence="1">
    <location>
        <begin position="24"/>
        <end position="36"/>
    </location>
</feature>
<dbReference type="Proteomes" id="UP000749646">
    <property type="component" value="Unassembled WGS sequence"/>
</dbReference>
<feature type="compositionally biased region" description="Polar residues" evidence="1">
    <location>
        <begin position="131"/>
        <end position="146"/>
    </location>
</feature>
<feature type="compositionally biased region" description="Polar residues" evidence="1">
    <location>
        <begin position="211"/>
        <end position="231"/>
    </location>
</feature>
<reference evidence="2" key="1">
    <citation type="journal article" date="2020" name="Fungal Divers.">
        <title>Resolving the Mortierellaceae phylogeny through synthesis of multi-gene phylogenetics and phylogenomics.</title>
        <authorList>
            <person name="Vandepol N."/>
            <person name="Liber J."/>
            <person name="Desiro A."/>
            <person name="Na H."/>
            <person name="Kennedy M."/>
            <person name="Barry K."/>
            <person name="Grigoriev I.V."/>
            <person name="Miller A.N."/>
            <person name="O'Donnell K."/>
            <person name="Stajich J.E."/>
            <person name="Bonito G."/>
        </authorList>
    </citation>
    <scope>NUCLEOTIDE SEQUENCE</scope>
    <source>
        <strain evidence="2">MES-2147</strain>
    </source>
</reference>
<evidence type="ECO:0000256" key="1">
    <source>
        <dbReference type="SAM" id="MobiDB-lite"/>
    </source>
</evidence>
<feature type="compositionally biased region" description="Polar residues" evidence="1">
    <location>
        <begin position="238"/>
        <end position="253"/>
    </location>
</feature>
<protein>
    <submittedName>
        <fullName evidence="2">Uncharacterized protein</fullName>
    </submittedName>
</protein>
<feature type="region of interest" description="Disordered" evidence="1">
    <location>
        <begin position="1"/>
        <end position="146"/>
    </location>
</feature>
<proteinExistence type="predicted"/>
<feature type="compositionally biased region" description="Polar residues" evidence="1">
    <location>
        <begin position="97"/>
        <end position="111"/>
    </location>
</feature>
<comment type="caution">
    <text evidence="2">The sequence shown here is derived from an EMBL/GenBank/DDBJ whole genome shotgun (WGS) entry which is preliminary data.</text>
</comment>
<sequence length="281" mass="30080">MPDDSPVRVKPGEQPDLQIPILKQSGTFTRSTSSPILLQTTPTKPTAKPPQLPQPLQLRRSEEQTSLPLPSRILTPTDGAIKSFPSHKENPFALRSVSPTKISPTSFNIRTNKAPAPPIADEAQKQKTQPDKNQPSSSNFYPVGANNNRDILRANSLAASLAKSSNNSSSSNNNNDNNSNNNNNNNNSNNNNSGTSNTSTSSSLPISNNNGRTNISTSPALPNHNTATLSTHGYRAPTPSNVQNRVILTNPHQGNGLKRPVPMGGVLDRNGSVPIKEPRLG</sequence>
<evidence type="ECO:0000313" key="3">
    <source>
        <dbReference type="Proteomes" id="UP000749646"/>
    </source>
</evidence>
<dbReference type="AlphaFoldDB" id="A0A9P6LXE5"/>
<organism evidence="2 3">
    <name type="scientific">Modicella reniformis</name>
    <dbReference type="NCBI Taxonomy" id="1440133"/>
    <lineage>
        <taxon>Eukaryota</taxon>
        <taxon>Fungi</taxon>
        <taxon>Fungi incertae sedis</taxon>
        <taxon>Mucoromycota</taxon>
        <taxon>Mortierellomycotina</taxon>
        <taxon>Mortierellomycetes</taxon>
        <taxon>Mortierellales</taxon>
        <taxon>Mortierellaceae</taxon>
        <taxon>Modicella</taxon>
    </lineage>
</organism>
<feature type="compositionally biased region" description="Low complexity" evidence="1">
    <location>
        <begin position="37"/>
        <end position="46"/>
    </location>
</feature>
<evidence type="ECO:0000313" key="2">
    <source>
        <dbReference type="EMBL" id="KAF9951372.1"/>
    </source>
</evidence>
<accession>A0A9P6LXE5</accession>
<feature type="compositionally biased region" description="Basic and acidic residues" evidence="1">
    <location>
        <begin position="1"/>
        <end position="13"/>
    </location>
</feature>
<feature type="region of interest" description="Disordered" evidence="1">
    <location>
        <begin position="160"/>
        <end position="281"/>
    </location>
</feature>
<feature type="compositionally biased region" description="Low complexity" evidence="1">
    <location>
        <begin position="160"/>
        <end position="210"/>
    </location>
</feature>
<gene>
    <name evidence="2" type="ORF">BGZ65_005984</name>
</gene>
<keyword evidence="3" id="KW-1185">Reference proteome</keyword>
<dbReference type="EMBL" id="JAAAHW010007087">
    <property type="protein sequence ID" value="KAF9951372.1"/>
    <property type="molecule type" value="Genomic_DNA"/>
</dbReference>
<name>A0A9P6LXE5_9FUNG</name>